<feature type="region of interest" description="Disordered" evidence="1">
    <location>
        <begin position="368"/>
        <end position="389"/>
    </location>
</feature>
<evidence type="ECO:0000256" key="1">
    <source>
        <dbReference type="SAM" id="MobiDB-lite"/>
    </source>
</evidence>
<protein>
    <submittedName>
        <fullName evidence="2">Unnamed protein product</fullName>
    </submittedName>
</protein>
<organism evidence="2 3">
    <name type="scientific">Phytophthora fragariaefolia</name>
    <dbReference type="NCBI Taxonomy" id="1490495"/>
    <lineage>
        <taxon>Eukaryota</taxon>
        <taxon>Sar</taxon>
        <taxon>Stramenopiles</taxon>
        <taxon>Oomycota</taxon>
        <taxon>Peronosporomycetes</taxon>
        <taxon>Peronosporales</taxon>
        <taxon>Peronosporaceae</taxon>
        <taxon>Phytophthora</taxon>
    </lineage>
</organism>
<evidence type="ECO:0000313" key="2">
    <source>
        <dbReference type="EMBL" id="GMF47818.1"/>
    </source>
</evidence>
<sequence>MEEPVVTNDLDKAQSRQVALELLAPISRRPVARPLLTPSVRDYGFQPRDPPETARQAALQLLNTYAIGPAARTPRELAQRTALRARFLTPQIPSLSEYRERLRVQGQRGSVPPMRTYPVVFQPGEDSTEYDSRFELWVEKSRRLSSMEALRATFSEVDARLERRLRFDYAKLRGVAVIRGQTRSVGADPAAAQLKAGKNEATDDAVASPRGAVDLSDQTRPRHQGNPAGGAPQTPMRFRVGSPTPRPGAVAELSQSLGQLRLLVQHVDQRVYRCCDDIDSQNQRLDWVQVPRELWDHLRGLDDRVAALERWMPYWQDSVRRDEETQRTLAVLRGQIDLLARLRETPPGHDPVTAPRGAARCELGSTSKCVGDALDPRSPKLPGPGQNTA</sequence>
<proteinExistence type="predicted"/>
<dbReference type="AlphaFoldDB" id="A0A9W6XVB3"/>
<dbReference type="EMBL" id="BSXT01002213">
    <property type="protein sequence ID" value="GMF47818.1"/>
    <property type="molecule type" value="Genomic_DNA"/>
</dbReference>
<dbReference type="Proteomes" id="UP001165121">
    <property type="component" value="Unassembled WGS sequence"/>
</dbReference>
<feature type="region of interest" description="Disordered" evidence="1">
    <location>
        <begin position="186"/>
        <end position="250"/>
    </location>
</feature>
<accession>A0A9W6XVB3</accession>
<gene>
    <name evidence="2" type="ORF">Pfra01_001820700</name>
</gene>
<comment type="caution">
    <text evidence="2">The sequence shown here is derived from an EMBL/GenBank/DDBJ whole genome shotgun (WGS) entry which is preliminary data.</text>
</comment>
<keyword evidence="3" id="KW-1185">Reference proteome</keyword>
<reference evidence="2" key="1">
    <citation type="submission" date="2023-04" db="EMBL/GenBank/DDBJ databases">
        <title>Phytophthora fragariaefolia NBRC 109709.</title>
        <authorList>
            <person name="Ichikawa N."/>
            <person name="Sato H."/>
            <person name="Tonouchi N."/>
        </authorList>
    </citation>
    <scope>NUCLEOTIDE SEQUENCE</scope>
    <source>
        <strain evidence="2">NBRC 109709</strain>
    </source>
</reference>
<evidence type="ECO:0000313" key="3">
    <source>
        <dbReference type="Proteomes" id="UP001165121"/>
    </source>
</evidence>
<name>A0A9W6XVB3_9STRA</name>